<feature type="region of interest" description="Disordered" evidence="1">
    <location>
        <begin position="286"/>
        <end position="311"/>
    </location>
</feature>
<organism evidence="2 3">
    <name type="scientific">Suillus placidus</name>
    <dbReference type="NCBI Taxonomy" id="48579"/>
    <lineage>
        <taxon>Eukaryota</taxon>
        <taxon>Fungi</taxon>
        <taxon>Dikarya</taxon>
        <taxon>Basidiomycota</taxon>
        <taxon>Agaricomycotina</taxon>
        <taxon>Agaricomycetes</taxon>
        <taxon>Agaricomycetidae</taxon>
        <taxon>Boletales</taxon>
        <taxon>Suillineae</taxon>
        <taxon>Suillaceae</taxon>
        <taxon>Suillus</taxon>
    </lineage>
</organism>
<gene>
    <name evidence="2" type="ORF">EV702DRAFT_1051013</name>
</gene>
<keyword evidence="3" id="KW-1185">Reference proteome</keyword>
<dbReference type="Proteomes" id="UP000714275">
    <property type="component" value="Unassembled WGS sequence"/>
</dbReference>
<dbReference type="InterPro" id="IPR008991">
    <property type="entry name" value="Translation_prot_SH3-like_sf"/>
</dbReference>
<accession>A0A9P6ZGN6</accession>
<dbReference type="OrthoDB" id="2688247at2759"/>
<proteinExistence type="predicted"/>
<feature type="compositionally biased region" description="Low complexity" evidence="1">
    <location>
        <begin position="297"/>
        <end position="311"/>
    </location>
</feature>
<sequence>MLGTAHLEFTFDGHRQELEFQLQDIEPVFWVGDMIQVIVGAYTGLEGHIIRKSKDFFHICQEATNEELPMQPDSNPLPEPKSLQIRDKIEVGAGEYMGKCGIVEWLPKGEMLWFWAGSGIKDQLVHVPVAFVKRIWSSKTLQFTKERGYDVKPGDVVIVACGPEFQTKGVVRIGDFPNARLTLISEGNHSLIDVPIGFIMKVSNMNLDLFHDIIGKEVFIIGGAQKGYQAMLYQLTQDACFISLHGQVRTTAKHTDVATSAMLKGLDMITFCDMRRKSYLTLQCRSKTPPPSDPIVPSSTNPNSSKWSNWSGSNLDSTDNLSSFKAYDPWVANNAKDIEDTIAERAEKLQNDNPLPWLMNKEFMLKLTQYHVLFKVLPRFMGGKLHNHSVLTACPDPFCGDNGPAPNGCVMCLILDGDAHSQILTITKCNMKKNSIEIAMTTRTSFTMWFNQICLVEERR</sequence>
<evidence type="ECO:0000313" key="2">
    <source>
        <dbReference type="EMBL" id="KAG1765477.1"/>
    </source>
</evidence>
<evidence type="ECO:0000313" key="3">
    <source>
        <dbReference type="Proteomes" id="UP000714275"/>
    </source>
</evidence>
<dbReference type="EMBL" id="JABBWD010000107">
    <property type="protein sequence ID" value="KAG1765477.1"/>
    <property type="molecule type" value="Genomic_DNA"/>
</dbReference>
<comment type="caution">
    <text evidence="2">The sequence shown here is derived from an EMBL/GenBank/DDBJ whole genome shotgun (WGS) entry which is preliminary data.</text>
</comment>
<name>A0A9P6ZGN6_9AGAM</name>
<dbReference type="SUPFAM" id="SSF50104">
    <property type="entry name" value="Translation proteins SH3-like domain"/>
    <property type="match status" value="1"/>
</dbReference>
<protein>
    <submittedName>
        <fullName evidence="2">Uncharacterized protein</fullName>
    </submittedName>
</protein>
<reference evidence="2" key="1">
    <citation type="journal article" date="2020" name="New Phytol.">
        <title>Comparative genomics reveals dynamic genome evolution in host specialist ectomycorrhizal fungi.</title>
        <authorList>
            <person name="Lofgren L.A."/>
            <person name="Nguyen N.H."/>
            <person name="Vilgalys R."/>
            <person name="Ruytinx J."/>
            <person name="Liao H.L."/>
            <person name="Branco S."/>
            <person name="Kuo A."/>
            <person name="LaButti K."/>
            <person name="Lipzen A."/>
            <person name="Andreopoulos W."/>
            <person name="Pangilinan J."/>
            <person name="Riley R."/>
            <person name="Hundley H."/>
            <person name="Na H."/>
            <person name="Barry K."/>
            <person name="Grigoriev I.V."/>
            <person name="Stajich J.E."/>
            <person name="Kennedy P.G."/>
        </authorList>
    </citation>
    <scope>NUCLEOTIDE SEQUENCE</scope>
    <source>
        <strain evidence="2">DOB743</strain>
    </source>
</reference>
<evidence type="ECO:0000256" key="1">
    <source>
        <dbReference type="SAM" id="MobiDB-lite"/>
    </source>
</evidence>
<dbReference type="AlphaFoldDB" id="A0A9P6ZGN6"/>